<dbReference type="EMBL" id="BAMD01000032">
    <property type="protein sequence ID" value="GAF03844.1"/>
    <property type="molecule type" value="Genomic_DNA"/>
</dbReference>
<dbReference type="GO" id="GO:0016783">
    <property type="term" value="F:sulfurtransferase activity"/>
    <property type="evidence" value="ECO:0007669"/>
    <property type="project" value="InterPro"/>
</dbReference>
<dbReference type="NCBIfam" id="TIGR00268">
    <property type="entry name" value="ATP-dependent sacrificial sulfur transferase LarE"/>
    <property type="match status" value="1"/>
</dbReference>
<proteinExistence type="predicted"/>
<feature type="domain" description="NAD/GMP synthase" evidence="2">
    <location>
        <begin position="18"/>
        <end position="112"/>
    </location>
</feature>
<dbReference type="Gene3D" id="3.40.50.620">
    <property type="entry name" value="HUPs"/>
    <property type="match status" value="1"/>
</dbReference>
<dbReference type="PANTHER" id="PTHR43169">
    <property type="entry name" value="EXSB FAMILY PROTEIN"/>
    <property type="match status" value="1"/>
</dbReference>
<dbReference type="InterPro" id="IPR005232">
    <property type="entry name" value="LarE"/>
</dbReference>
<dbReference type="RefSeq" id="WP_027471936.1">
    <property type="nucleotide sequence ID" value="NZ_BAMD01000032.1"/>
</dbReference>
<dbReference type="eggNOG" id="COG1606">
    <property type="taxonomic scope" value="Bacteria"/>
</dbReference>
<dbReference type="PANTHER" id="PTHR43169:SF2">
    <property type="entry name" value="NAD_GMP SYNTHASE DOMAIN-CONTAINING PROTEIN"/>
    <property type="match status" value="1"/>
</dbReference>
<dbReference type="InterPro" id="IPR022310">
    <property type="entry name" value="NAD/GMP_synthase"/>
</dbReference>
<dbReference type="AlphaFoldDB" id="W7YN52"/>
<dbReference type="CDD" id="cd01990">
    <property type="entry name" value="LarE-like"/>
    <property type="match status" value="1"/>
</dbReference>
<dbReference type="GO" id="GO:0006163">
    <property type="term" value="P:purine nucleotide metabolic process"/>
    <property type="evidence" value="ECO:0007669"/>
    <property type="project" value="UniProtKB-ARBA"/>
</dbReference>
<dbReference type="Proteomes" id="UP000019402">
    <property type="component" value="Unassembled WGS sequence"/>
</dbReference>
<dbReference type="SUPFAM" id="SSF52402">
    <property type="entry name" value="Adenine nucleotide alpha hydrolases-like"/>
    <property type="match status" value="1"/>
</dbReference>
<comment type="caution">
    <text evidence="3">The sequence shown here is derived from an EMBL/GenBank/DDBJ whole genome shotgun (WGS) entry which is preliminary data.</text>
</comment>
<protein>
    <submittedName>
        <fullName evidence="3">NAD synthetase</fullName>
    </submittedName>
</protein>
<evidence type="ECO:0000313" key="3">
    <source>
        <dbReference type="EMBL" id="GAF03844.1"/>
    </source>
</evidence>
<dbReference type="STRING" id="869213.GCA_000517085_02308"/>
<name>W7YN52_9BACT</name>
<dbReference type="OrthoDB" id="9776919at2"/>
<sequence length="273" mass="31006">MDKIQTNINKLNSWFSKHTQVLIALSGGIDSCLVAYMARQALGKTNAIAVISNSASLKEKDLVDARDFALNYDIQLIEIDANEINDINYSSNPINRCYYCKSNLYKSIRELANTSYPNYEITNGNNYDDMGDYRPGMQAADEFQVFSPLLECGINKESIRQISQHFNLKIWNKPASPCLSSRFPYGEAITSERLNMIENAENLLNTNGFNEVRVRYRKGNASIEVPHNEIPRLKSIFSKQVQDKIAEFGFKTVHIDEEGLISGKLNRDINKSR</sequence>
<keyword evidence="4" id="KW-1185">Reference proteome</keyword>
<dbReference type="Pfam" id="PF02540">
    <property type="entry name" value="NAD_synthase"/>
    <property type="match status" value="1"/>
</dbReference>
<organism evidence="3 4">
    <name type="scientific">Saccharicrinis fermentans DSM 9555 = JCM 21142</name>
    <dbReference type="NCBI Taxonomy" id="869213"/>
    <lineage>
        <taxon>Bacteria</taxon>
        <taxon>Pseudomonadati</taxon>
        <taxon>Bacteroidota</taxon>
        <taxon>Bacteroidia</taxon>
        <taxon>Marinilabiliales</taxon>
        <taxon>Marinilabiliaceae</taxon>
        <taxon>Saccharicrinis</taxon>
    </lineage>
</organism>
<evidence type="ECO:0000256" key="1">
    <source>
        <dbReference type="PIRSR" id="PIRSR006661-1"/>
    </source>
</evidence>
<accession>W7YN52</accession>
<dbReference type="InterPro" id="IPR052188">
    <property type="entry name" value="Ni-pincer_cofactor_biosynth"/>
</dbReference>
<dbReference type="InterPro" id="IPR014729">
    <property type="entry name" value="Rossmann-like_a/b/a_fold"/>
</dbReference>
<reference evidence="3 4" key="1">
    <citation type="journal article" date="2014" name="Genome Announc.">
        <title>Draft Genome Sequence of Cytophaga fermentans JCM 21142T, a Facultative Anaerobe Isolated from Marine Mud.</title>
        <authorList>
            <person name="Starns D."/>
            <person name="Oshima K."/>
            <person name="Suda W."/>
            <person name="Iino T."/>
            <person name="Yuki M."/>
            <person name="Inoue J."/>
            <person name="Kitamura K."/>
            <person name="Iida T."/>
            <person name="Darby A."/>
            <person name="Hattori M."/>
            <person name="Ohkuma M."/>
        </authorList>
    </citation>
    <scope>NUCLEOTIDE SEQUENCE [LARGE SCALE GENOMIC DNA]</scope>
    <source>
        <strain evidence="3 4">JCM 21142</strain>
    </source>
</reference>
<gene>
    <name evidence="3" type="ORF">JCM21142_72531</name>
</gene>
<feature type="active site" description="Nucleophile and sulfur donor" evidence="1">
    <location>
        <position position="178"/>
    </location>
</feature>
<evidence type="ECO:0000313" key="4">
    <source>
        <dbReference type="Proteomes" id="UP000019402"/>
    </source>
</evidence>
<evidence type="ECO:0000259" key="2">
    <source>
        <dbReference type="Pfam" id="PF02540"/>
    </source>
</evidence>
<dbReference type="PIRSF" id="PIRSF006661">
    <property type="entry name" value="PP-lp_UCP006661"/>
    <property type="match status" value="1"/>
</dbReference>